<accession>A0A1H6BM64</accession>
<dbReference type="AlphaFoldDB" id="A0A1H6BM64"/>
<dbReference type="RefSeq" id="WP_160147035.1">
    <property type="nucleotide sequence ID" value="NZ_FNVO01000007.1"/>
</dbReference>
<dbReference type="Proteomes" id="UP000236723">
    <property type="component" value="Unassembled WGS sequence"/>
</dbReference>
<organism evidence="1 2">
    <name type="scientific">Thermomonospora echinospora</name>
    <dbReference type="NCBI Taxonomy" id="1992"/>
    <lineage>
        <taxon>Bacteria</taxon>
        <taxon>Bacillati</taxon>
        <taxon>Actinomycetota</taxon>
        <taxon>Actinomycetes</taxon>
        <taxon>Streptosporangiales</taxon>
        <taxon>Thermomonosporaceae</taxon>
        <taxon>Thermomonospora</taxon>
    </lineage>
</organism>
<protein>
    <submittedName>
        <fullName evidence="1">Uncharacterized protein</fullName>
    </submittedName>
</protein>
<evidence type="ECO:0000313" key="2">
    <source>
        <dbReference type="Proteomes" id="UP000236723"/>
    </source>
</evidence>
<keyword evidence="2" id="KW-1185">Reference proteome</keyword>
<reference evidence="2" key="1">
    <citation type="submission" date="2016-10" db="EMBL/GenBank/DDBJ databases">
        <authorList>
            <person name="Varghese N."/>
            <person name="Submissions S."/>
        </authorList>
    </citation>
    <scope>NUCLEOTIDE SEQUENCE [LARGE SCALE GENOMIC DNA]</scope>
    <source>
        <strain evidence="2">DSM 43163</strain>
    </source>
</reference>
<sequence>MTPTARWAIAQRRKRQVITRTVRDRAIHDPRRREPVLAQVSTTKK</sequence>
<proteinExistence type="predicted"/>
<gene>
    <name evidence="1" type="ORF">SAMN04489712_107200</name>
</gene>
<evidence type="ECO:0000313" key="1">
    <source>
        <dbReference type="EMBL" id="SEG61286.1"/>
    </source>
</evidence>
<name>A0A1H6BM64_9ACTN</name>
<dbReference type="EMBL" id="FNVO01000007">
    <property type="protein sequence ID" value="SEG61286.1"/>
    <property type="molecule type" value="Genomic_DNA"/>
</dbReference>